<feature type="region of interest" description="Disordered" evidence="1">
    <location>
        <begin position="381"/>
        <end position="401"/>
    </location>
</feature>
<accession>A0A3B3V397</accession>
<dbReference type="Gene3D" id="3.30.420.10">
    <property type="entry name" value="Ribonuclease H-like superfamily/Ribonuclease H"/>
    <property type="match status" value="1"/>
</dbReference>
<dbReference type="PROSITE" id="PS50994">
    <property type="entry name" value="INTEGRASE"/>
    <property type="match status" value="1"/>
</dbReference>
<dbReference type="GO" id="GO:0003676">
    <property type="term" value="F:nucleic acid binding"/>
    <property type="evidence" value="ECO:0007669"/>
    <property type="project" value="InterPro"/>
</dbReference>
<dbReference type="Pfam" id="PF00665">
    <property type="entry name" value="rve"/>
    <property type="match status" value="1"/>
</dbReference>
<dbReference type="PANTHER" id="PTHR37984">
    <property type="entry name" value="PROTEIN CBG26694"/>
    <property type="match status" value="1"/>
</dbReference>
<dbReference type="InterPro" id="IPR036397">
    <property type="entry name" value="RNaseH_sf"/>
</dbReference>
<dbReference type="Ensembl" id="ENSPLAT00000016224.1">
    <property type="protein sequence ID" value="ENSPLAP00000019391.1"/>
    <property type="gene ID" value="ENSPLAG00000001403.1"/>
</dbReference>
<reference evidence="4" key="2">
    <citation type="submission" date="2025-09" db="UniProtKB">
        <authorList>
            <consortium name="Ensembl"/>
        </authorList>
    </citation>
    <scope>IDENTIFICATION</scope>
</reference>
<dbReference type="GeneTree" id="ENSGT01000000214408"/>
<dbReference type="Proteomes" id="UP000261500">
    <property type="component" value="Unplaced"/>
</dbReference>
<dbReference type="InterPro" id="IPR012337">
    <property type="entry name" value="RNaseH-like_sf"/>
</dbReference>
<organism evidence="4 5">
    <name type="scientific">Poecilia latipinna</name>
    <name type="common">sailfin molly</name>
    <dbReference type="NCBI Taxonomy" id="48699"/>
    <lineage>
        <taxon>Eukaryota</taxon>
        <taxon>Metazoa</taxon>
        <taxon>Chordata</taxon>
        <taxon>Craniata</taxon>
        <taxon>Vertebrata</taxon>
        <taxon>Euteleostomi</taxon>
        <taxon>Actinopterygii</taxon>
        <taxon>Neopterygii</taxon>
        <taxon>Teleostei</taxon>
        <taxon>Neoteleostei</taxon>
        <taxon>Acanthomorphata</taxon>
        <taxon>Ovalentaria</taxon>
        <taxon>Atherinomorphae</taxon>
        <taxon>Cyprinodontiformes</taxon>
        <taxon>Poeciliidae</taxon>
        <taxon>Poeciliinae</taxon>
        <taxon>Poecilia</taxon>
    </lineage>
</organism>
<feature type="transmembrane region" description="Helical" evidence="2">
    <location>
        <begin position="331"/>
        <end position="351"/>
    </location>
</feature>
<keyword evidence="2" id="KW-0472">Membrane</keyword>
<sequence>LWTFRWTIIIDEIFFFLKDVWAYIKACVTCQKYKPDNKKPAGLMQPTPVTEAWEKIGVDLMGPLPRSKNGNKYLLVIIDYFTKWIEVFSLKESKAQKITSILKNEIFTCFGVPQELVSDRGPQFTCPEMENYHPQANLTERSNRTIKTMIASFVGEHHSNWDQWIQEFRFAINAAQHETTGRSPAELTLGRPLKGPLERIIGHSPSPQQTPYKLLDRHKEMTEQVKRKIGLSKVRQAKYYNARRRSVQLFPGDLVWVRSHPLSKATDKFSSKLAPKWSGPAVMRKQLGPVNYQIQPRAPGGGGESVKQKKKKVPQKKKKKKKKKLTSVNKIHIIFVVLICIQGCLVCMYIICESPLSKNISGSQLLPELIKRNRGHLIRKRKGCGSTLEETPSDGPRSLQD</sequence>
<keyword evidence="5" id="KW-1185">Reference proteome</keyword>
<evidence type="ECO:0000313" key="5">
    <source>
        <dbReference type="Proteomes" id="UP000261500"/>
    </source>
</evidence>
<feature type="domain" description="Integrase catalytic" evidence="3">
    <location>
        <begin position="44"/>
        <end position="213"/>
    </location>
</feature>
<protein>
    <recommendedName>
        <fullName evidence="3">Integrase catalytic domain-containing protein</fullName>
    </recommendedName>
</protein>
<dbReference type="PANTHER" id="PTHR37984:SF5">
    <property type="entry name" value="PROTEIN NYNRIN-LIKE"/>
    <property type="match status" value="1"/>
</dbReference>
<evidence type="ECO:0000256" key="2">
    <source>
        <dbReference type="SAM" id="Phobius"/>
    </source>
</evidence>
<feature type="compositionally biased region" description="Basic residues" evidence="1">
    <location>
        <begin position="308"/>
        <end position="322"/>
    </location>
</feature>
<dbReference type="SUPFAM" id="SSF53098">
    <property type="entry name" value="Ribonuclease H-like"/>
    <property type="match status" value="1"/>
</dbReference>
<keyword evidence="2" id="KW-0812">Transmembrane</keyword>
<dbReference type="InterPro" id="IPR001584">
    <property type="entry name" value="Integrase_cat-core"/>
</dbReference>
<dbReference type="STRING" id="48699.ENSPLAP00000019391"/>
<reference evidence="4" key="1">
    <citation type="submission" date="2025-08" db="UniProtKB">
        <authorList>
            <consortium name="Ensembl"/>
        </authorList>
    </citation>
    <scope>IDENTIFICATION</scope>
</reference>
<proteinExistence type="predicted"/>
<dbReference type="GO" id="GO:0015074">
    <property type="term" value="P:DNA integration"/>
    <property type="evidence" value="ECO:0007669"/>
    <property type="project" value="InterPro"/>
</dbReference>
<evidence type="ECO:0000259" key="3">
    <source>
        <dbReference type="PROSITE" id="PS50994"/>
    </source>
</evidence>
<evidence type="ECO:0000313" key="4">
    <source>
        <dbReference type="Ensembl" id="ENSPLAP00000019391.1"/>
    </source>
</evidence>
<dbReference type="AlphaFoldDB" id="A0A3B3V397"/>
<name>A0A3B3V397_9TELE</name>
<keyword evidence="2" id="KW-1133">Transmembrane helix</keyword>
<dbReference type="InterPro" id="IPR050951">
    <property type="entry name" value="Retrovirus_Pol_polyprotein"/>
</dbReference>
<feature type="region of interest" description="Disordered" evidence="1">
    <location>
        <begin position="292"/>
        <end position="322"/>
    </location>
</feature>
<evidence type="ECO:0000256" key="1">
    <source>
        <dbReference type="SAM" id="MobiDB-lite"/>
    </source>
</evidence>